<accession>A0A919AV88</accession>
<organism evidence="2 3">
    <name type="scientific">Kordiimonas sediminis</name>
    <dbReference type="NCBI Taxonomy" id="1735581"/>
    <lineage>
        <taxon>Bacteria</taxon>
        <taxon>Pseudomonadati</taxon>
        <taxon>Pseudomonadota</taxon>
        <taxon>Alphaproteobacteria</taxon>
        <taxon>Kordiimonadales</taxon>
        <taxon>Kordiimonadaceae</taxon>
        <taxon>Kordiimonas</taxon>
    </lineage>
</organism>
<dbReference type="Gene3D" id="3.90.226.10">
    <property type="entry name" value="2-enoyl-CoA Hydratase, Chain A, domain 1"/>
    <property type="match status" value="2"/>
</dbReference>
<evidence type="ECO:0000313" key="2">
    <source>
        <dbReference type="EMBL" id="GHF25167.1"/>
    </source>
</evidence>
<evidence type="ECO:0000259" key="1">
    <source>
        <dbReference type="PROSITE" id="PS50989"/>
    </source>
</evidence>
<comment type="caution">
    <text evidence="2">The sequence shown here is derived from an EMBL/GenBank/DDBJ whole genome shotgun (WGS) entry which is preliminary data.</text>
</comment>
<sequence>MSWEKSLDEKQKRELLAEKMGGEDKLARQYARGKLDVRQRLIRMADPGSFREIGKLAGKGIYDDQGELVDAIPANFLFGKAEINRRPAVLGGDDFTVRGGAADAAIWRKAVMCEQMAHEYGIPLIRLIDGTGGGGSVKMLEDMGLTYVPYLPGWEHVVKNLDTVPVVSLALGSVAGLGAARVVASHYSVMVRGMSHMFTAGPAVVAAIGENHDKDALGGADIHGRNGTVDDVVDTEEEAFDRARRFLSYLPSFAGQMAERSDPTDRVLRREESLVTAVPEDRRAAYSMRRILEAVFDHKSVFEMGRRWGQSLITAFARLDGYPVAVLANDPSFMGGSVGADAARKMQRFIALAEQFRLPVVNLVDNPGFMIGLQAEKDATIRYGVDALTAIYKATVPWATVIIRKAYGVAGAAMSDHTKFQYRFAWPSGDWGSLPLEGGIEVAYKAELEAADDAAAHLEAIKARLDKVRSPYRTAEAFMVEDIIDPRDTRPLLCEFASLAQSKLAQSKLA</sequence>
<reference evidence="2" key="1">
    <citation type="journal article" date="2014" name="Int. J. Syst. Evol. Microbiol.">
        <title>Complete genome sequence of Corynebacterium casei LMG S-19264T (=DSM 44701T), isolated from a smear-ripened cheese.</title>
        <authorList>
            <consortium name="US DOE Joint Genome Institute (JGI-PGF)"/>
            <person name="Walter F."/>
            <person name="Albersmeier A."/>
            <person name="Kalinowski J."/>
            <person name="Ruckert C."/>
        </authorList>
    </citation>
    <scope>NUCLEOTIDE SEQUENCE</scope>
    <source>
        <strain evidence="2">KCTC 42590</strain>
    </source>
</reference>
<dbReference type="RefSeq" id="WP_191252513.1">
    <property type="nucleotide sequence ID" value="NZ_BNCI01000002.1"/>
</dbReference>
<dbReference type="EMBL" id="BNCI01000002">
    <property type="protein sequence ID" value="GHF25167.1"/>
    <property type="molecule type" value="Genomic_DNA"/>
</dbReference>
<evidence type="ECO:0000313" key="3">
    <source>
        <dbReference type="Proteomes" id="UP000630923"/>
    </source>
</evidence>
<dbReference type="SUPFAM" id="SSF52096">
    <property type="entry name" value="ClpP/crotonase"/>
    <property type="match status" value="2"/>
</dbReference>
<keyword evidence="3" id="KW-1185">Reference proteome</keyword>
<dbReference type="PANTHER" id="PTHR43842:SF2">
    <property type="entry name" value="PROPIONYL-COA CARBOXYLASE BETA CHAIN, MITOCHONDRIAL"/>
    <property type="match status" value="1"/>
</dbReference>
<dbReference type="InterPro" id="IPR011763">
    <property type="entry name" value="COA_CT_C"/>
</dbReference>
<dbReference type="GO" id="GO:0004658">
    <property type="term" value="F:propionyl-CoA carboxylase activity"/>
    <property type="evidence" value="ECO:0007669"/>
    <property type="project" value="TreeGrafter"/>
</dbReference>
<dbReference type="PROSITE" id="PS50989">
    <property type="entry name" value="COA_CT_CTER"/>
    <property type="match status" value="1"/>
</dbReference>
<dbReference type="PANTHER" id="PTHR43842">
    <property type="entry name" value="PROPIONYL-COA CARBOXYLASE BETA CHAIN"/>
    <property type="match status" value="1"/>
</dbReference>
<dbReference type="InterPro" id="IPR051047">
    <property type="entry name" value="AccD/PCCB"/>
</dbReference>
<dbReference type="InterPro" id="IPR034733">
    <property type="entry name" value="AcCoA_carboxyl_beta"/>
</dbReference>
<reference evidence="2" key="2">
    <citation type="submission" date="2020-09" db="EMBL/GenBank/DDBJ databases">
        <authorList>
            <person name="Sun Q."/>
            <person name="Kim S."/>
        </authorList>
    </citation>
    <scope>NUCLEOTIDE SEQUENCE</scope>
    <source>
        <strain evidence="2">KCTC 42590</strain>
    </source>
</reference>
<feature type="domain" description="CoA carboxyltransferase C-terminal" evidence="1">
    <location>
        <begin position="266"/>
        <end position="510"/>
    </location>
</feature>
<protein>
    <submittedName>
        <fullName evidence="2">Propionyl-CoA carboxylase subunit beta</fullName>
    </submittedName>
</protein>
<dbReference type="AlphaFoldDB" id="A0A919AV88"/>
<proteinExistence type="predicted"/>
<dbReference type="Pfam" id="PF01039">
    <property type="entry name" value="Carboxyl_trans"/>
    <property type="match status" value="1"/>
</dbReference>
<gene>
    <name evidence="2" type="ORF">GCM10017044_19930</name>
</gene>
<name>A0A919AV88_9PROT</name>
<dbReference type="InterPro" id="IPR029045">
    <property type="entry name" value="ClpP/crotonase-like_dom_sf"/>
</dbReference>
<dbReference type="Proteomes" id="UP000630923">
    <property type="component" value="Unassembled WGS sequence"/>
</dbReference>